<evidence type="ECO:0000313" key="5">
    <source>
        <dbReference type="Proteomes" id="UP000008909"/>
    </source>
</evidence>
<dbReference type="AlphaFoldDB" id="H2KRM2"/>
<dbReference type="PROSITE" id="PS50041">
    <property type="entry name" value="C_TYPE_LECTIN_2"/>
    <property type="match status" value="1"/>
</dbReference>
<dbReference type="SUPFAM" id="SSF56436">
    <property type="entry name" value="C-type lectin-like"/>
    <property type="match status" value="1"/>
</dbReference>
<proteinExistence type="predicted"/>
<sequence length="250" mass="28380">MMMVAKLLCVFVSLLHVCSAIERSRGALGPRVFTFVHGDDSAKLDFMTADSYCRTRVGTERAPSKPVGIIEHEDEVFGKTRHSSFSNETNSDDLILETRLASLHSYPETLALVKWISKQEKHSFWIGGTVTKTLNEYLRPIFILQWTDGSRGDFSFLKLPSEELSEIRVGEQRCVSVDYLSGQWGLHPCEEKRYFVCLTVPVLRNKVRHTLPTNIPSPAKQPSWVAPRPVLRSPPPRNQLTAEELRRLLS</sequence>
<evidence type="ECO:0000256" key="1">
    <source>
        <dbReference type="SAM" id="MobiDB-lite"/>
    </source>
</evidence>
<dbReference type="CDD" id="cd00037">
    <property type="entry name" value="CLECT"/>
    <property type="match status" value="1"/>
</dbReference>
<evidence type="ECO:0000256" key="2">
    <source>
        <dbReference type="SAM" id="SignalP"/>
    </source>
</evidence>
<accession>H2KRM2</accession>
<dbReference type="Pfam" id="PF00059">
    <property type="entry name" value="Lectin_C"/>
    <property type="match status" value="1"/>
</dbReference>
<reference evidence="4" key="1">
    <citation type="journal article" date="2011" name="Genome Biol.">
        <title>The draft genome of the carcinogenic human liver fluke Clonorchis sinensis.</title>
        <authorList>
            <person name="Wang X."/>
            <person name="Chen W."/>
            <person name="Huang Y."/>
            <person name="Sun J."/>
            <person name="Men J."/>
            <person name="Liu H."/>
            <person name="Luo F."/>
            <person name="Guo L."/>
            <person name="Lv X."/>
            <person name="Deng C."/>
            <person name="Zhou C."/>
            <person name="Fan Y."/>
            <person name="Li X."/>
            <person name="Huang L."/>
            <person name="Hu Y."/>
            <person name="Liang C."/>
            <person name="Hu X."/>
            <person name="Xu J."/>
            <person name="Yu X."/>
        </authorList>
    </citation>
    <scope>NUCLEOTIDE SEQUENCE [LARGE SCALE GENOMIC DNA]</scope>
    <source>
        <strain evidence="4">Henan</strain>
    </source>
</reference>
<dbReference type="InterPro" id="IPR016186">
    <property type="entry name" value="C-type_lectin-like/link_sf"/>
</dbReference>
<protein>
    <recommendedName>
        <fullName evidence="3">C-type lectin domain-containing protein</fullName>
    </recommendedName>
</protein>
<reference key="2">
    <citation type="submission" date="2011-10" db="EMBL/GenBank/DDBJ databases">
        <title>The genome and transcriptome sequence of Clonorchis sinensis provide insights into the carcinogenic liver fluke.</title>
        <authorList>
            <person name="Wang X."/>
            <person name="Huang Y."/>
            <person name="Chen W."/>
            <person name="Liu H."/>
            <person name="Guo L."/>
            <person name="Chen Y."/>
            <person name="Luo F."/>
            <person name="Zhou W."/>
            <person name="Sun J."/>
            <person name="Mao Q."/>
            <person name="Liang P."/>
            <person name="Zhou C."/>
            <person name="Tian Y."/>
            <person name="Men J."/>
            <person name="Lv X."/>
            <person name="Huang L."/>
            <person name="Zhou J."/>
            <person name="Hu Y."/>
            <person name="Li R."/>
            <person name="Zhang F."/>
            <person name="Lei H."/>
            <person name="Li X."/>
            <person name="Hu X."/>
            <person name="Liang C."/>
            <person name="Xu J."/>
            <person name="Wu Z."/>
            <person name="Yu X."/>
        </authorList>
    </citation>
    <scope>NUCLEOTIDE SEQUENCE</scope>
    <source>
        <strain>Henan</strain>
    </source>
</reference>
<dbReference type="Gene3D" id="3.10.100.10">
    <property type="entry name" value="Mannose-Binding Protein A, subunit A"/>
    <property type="match status" value="1"/>
</dbReference>
<dbReference type="EMBL" id="DF143190">
    <property type="protein sequence ID" value="GAA33796.2"/>
    <property type="molecule type" value="Genomic_DNA"/>
</dbReference>
<evidence type="ECO:0000259" key="3">
    <source>
        <dbReference type="PROSITE" id="PS50041"/>
    </source>
</evidence>
<feature type="domain" description="C-type lectin" evidence="3">
    <location>
        <begin position="100"/>
        <end position="198"/>
    </location>
</feature>
<feature type="chain" id="PRO_5003564060" description="C-type lectin domain-containing protein" evidence="2">
    <location>
        <begin position="21"/>
        <end position="250"/>
    </location>
</feature>
<evidence type="ECO:0000313" key="4">
    <source>
        <dbReference type="EMBL" id="GAA33796.2"/>
    </source>
</evidence>
<feature type="region of interest" description="Disordered" evidence="1">
    <location>
        <begin position="212"/>
        <end position="237"/>
    </location>
</feature>
<keyword evidence="5" id="KW-1185">Reference proteome</keyword>
<feature type="signal peptide" evidence="2">
    <location>
        <begin position="1"/>
        <end position="20"/>
    </location>
</feature>
<dbReference type="InterPro" id="IPR016187">
    <property type="entry name" value="CTDL_fold"/>
</dbReference>
<name>H2KRM2_CLOSI</name>
<dbReference type="Proteomes" id="UP000008909">
    <property type="component" value="Unassembled WGS sequence"/>
</dbReference>
<gene>
    <name evidence="4" type="ORF">CLF_106678</name>
</gene>
<organism evidence="4 5">
    <name type="scientific">Clonorchis sinensis</name>
    <name type="common">Chinese liver fluke</name>
    <dbReference type="NCBI Taxonomy" id="79923"/>
    <lineage>
        <taxon>Eukaryota</taxon>
        <taxon>Metazoa</taxon>
        <taxon>Spiralia</taxon>
        <taxon>Lophotrochozoa</taxon>
        <taxon>Platyhelminthes</taxon>
        <taxon>Trematoda</taxon>
        <taxon>Digenea</taxon>
        <taxon>Opisthorchiida</taxon>
        <taxon>Opisthorchiata</taxon>
        <taxon>Opisthorchiidae</taxon>
        <taxon>Clonorchis</taxon>
    </lineage>
</organism>
<keyword evidence="2" id="KW-0732">Signal</keyword>
<dbReference type="InterPro" id="IPR001304">
    <property type="entry name" value="C-type_lectin-like"/>
</dbReference>